<dbReference type="PANTHER" id="PTHR21666:SF270">
    <property type="entry name" value="MUREIN HYDROLASE ACTIVATOR ENVC"/>
    <property type="match status" value="1"/>
</dbReference>
<keyword evidence="1" id="KW-0812">Transmembrane</keyword>
<proteinExistence type="predicted"/>
<organism evidence="3 4">
    <name type="scientific">[Clostridium] ultunense Esp</name>
    <dbReference type="NCBI Taxonomy" id="1288971"/>
    <lineage>
        <taxon>Bacteria</taxon>
        <taxon>Bacillati</taxon>
        <taxon>Bacillota</taxon>
        <taxon>Tissierellia</taxon>
        <taxon>Tissierellales</taxon>
        <taxon>Tepidimicrobiaceae</taxon>
        <taxon>Schnuerera</taxon>
    </lineage>
</organism>
<dbReference type="OrthoDB" id="9814460at2"/>
<dbReference type="Gene3D" id="2.70.70.10">
    <property type="entry name" value="Glucose Permease (Domain IIA)"/>
    <property type="match status" value="1"/>
</dbReference>
<dbReference type="Pfam" id="PF01551">
    <property type="entry name" value="Peptidase_M23"/>
    <property type="match status" value="1"/>
</dbReference>
<dbReference type="InterPro" id="IPR011055">
    <property type="entry name" value="Dup_hybrid_motif"/>
</dbReference>
<dbReference type="AlphaFoldDB" id="M1ZFX1"/>
<evidence type="ECO:0000313" key="4">
    <source>
        <dbReference type="Proteomes" id="UP000245423"/>
    </source>
</evidence>
<reference evidence="3 4" key="1">
    <citation type="submission" date="2016-11" db="EMBL/GenBank/DDBJ databases">
        <authorList>
            <person name="Manzoor S."/>
        </authorList>
    </citation>
    <scope>NUCLEOTIDE SEQUENCE [LARGE SCALE GENOMIC DNA]</scope>
    <source>
        <strain evidence="3">Clostridium ultunense strain Esp</strain>
    </source>
</reference>
<evidence type="ECO:0000256" key="1">
    <source>
        <dbReference type="SAM" id="Phobius"/>
    </source>
</evidence>
<name>M1ZFX1_9FIRM</name>
<dbReference type="SUPFAM" id="SSF51261">
    <property type="entry name" value="Duplicated hybrid motif"/>
    <property type="match status" value="1"/>
</dbReference>
<accession>M1ZFX1</accession>
<dbReference type="EMBL" id="LT669839">
    <property type="protein sequence ID" value="SHD77941.1"/>
    <property type="molecule type" value="Genomic_DNA"/>
</dbReference>
<dbReference type="HOGENOM" id="CLU_029425_10_0_9"/>
<protein>
    <recommendedName>
        <fullName evidence="2">M23ase beta-sheet core domain-containing protein</fullName>
    </recommendedName>
</protein>
<evidence type="ECO:0000313" key="3">
    <source>
        <dbReference type="EMBL" id="SHD77941.1"/>
    </source>
</evidence>
<gene>
    <name evidence="3" type="ORF">CUESP1_2598</name>
</gene>
<dbReference type="PANTHER" id="PTHR21666">
    <property type="entry name" value="PEPTIDASE-RELATED"/>
    <property type="match status" value="1"/>
</dbReference>
<keyword evidence="4" id="KW-1185">Reference proteome</keyword>
<sequence>MYRKRYNIRYKGILNILKKRLHYKRQLNKVIAVLIILILILLLKVINNSISSNIIQIIHNSINHEFSIKKDGKMIIDYGKKLLMLPERTLSVLNITNSTKYPPPIPGTIYNPFGETRHLDGRTIFNNGIDIIPDGEKEPVSIEKGIVKSIEDRGTKGYFVTVEHENMETLYGYLALVYVKEGEEIELGTKIGTLGTNKNGNSYLHFEVWIEGTPVDPLNYVNFKNKL</sequence>
<dbReference type="InterPro" id="IPR050570">
    <property type="entry name" value="Cell_wall_metabolism_enzyme"/>
</dbReference>
<dbReference type="CDD" id="cd12797">
    <property type="entry name" value="M23_peptidase"/>
    <property type="match status" value="1"/>
</dbReference>
<evidence type="ECO:0000259" key="2">
    <source>
        <dbReference type="Pfam" id="PF01551"/>
    </source>
</evidence>
<dbReference type="Proteomes" id="UP000245423">
    <property type="component" value="Chromosome 1"/>
</dbReference>
<keyword evidence="1" id="KW-0472">Membrane</keyword>
<dbReference type="RefSeq" id="WP_005582125.1">
    <property type="nucleotide sequence ID" value="NZ_LT669839.1"/>
</dbReference>
<feature type="domain" description="M23ase beta-sheet core" evidence="2">
    <location>
        <begin position="125"/>
        <end position="217"/>
    </location>
</feature>
<dbReference type="InterPro" id="IPR016047">
    <property type="entry name" value="M23ase_b-sheet_dom"/>
</dbReference>
<feature type="transmembrane region" description="Helical" evidence="1">
    <location>
        <begin position="27"/>
        <end position="46"/>
    </location>
</feature>
<keyword evidence="1" id="KW-1133">Transmembrane helix</keyword>
<dbReference type="GO" id="GO:0004222">
    <property type="term" value="F:metalloendopeptidase activity"/>
    <property type="evidence" value="ECO:0007669"/>
    <property type="project" value="TreeGrafter"/>
</dbReference>